<organism evidence="4 5">
    <name type="scientific">Cynoglossus semilaevis</name>
    <name type="common">Tongue sole</name>
    <dbReference type="NCBI Taxonomy" id="244447"/>
    <lineage>
        <taxon>Eukaryota</taxon>
        <taxon>Metazoa</taxon>
        <taxon>Chordata</taxon>
        <taxon>Craniata</taxon>
        <taxon>Vertebrata</taxon>
        <taxon>Euteleostomi</taxon>
        <taxon>Actinopterygii</taxon>
        <taxon>Neopterygii</taxon>
        <taxon>Teleostei</taxon>
        <taxon>Neoteleostei</taxon>
        <taxon>Acanthomorphata</taxon>
        <taxon>Carangaria</taxon>
        <taxon>Pleuronectiformes</taxon>
        <taxon>Pleuronectoidei</taxon>
        <taxon>Cynoglossidae</taxon>
        <taxon>Cynoglossinae</taxon>
        <taxon>Cynoglossus</taxon>
    </lineage>
</organism>
<reference evidence="4" key="2">
    <citation type="submission" date="2025-08" db="UniProtKB">
        <authorList>
            <consortium name="Ensembl"/>
        </authorList>
    </citation>
    <scope>IDENTIFICATION</scope>
</reference>
<dbReference type="PANTHER" id="PTHR45784:SF3">
    <property type="entry name" value="C-TYPE LECTIN DOMAIN FAMILY 4 MEMBER K-LIKE-RELATED"/>
    <property type="match status" value="1"/>
</dbReference>
<feature type="domain" description="C-type lectin" evidence="3">
    <location>
        <begin position="147"/>
        <end position="254"/>
    </location>
</feature>
<accession>A0A3P8WG67</accession>
<dbReference type="InterPro" id="IPR036116">
    <property type="entry name" value="FN3_sf"/>
</dbReference>
<feature type="domain" description="C-type lectin" evidence="3">
    <location>
        <begin position="22"/>
        <end position="144"/>
    </location>
</feature>
<dbReference type="InterPro" id="IPR016186">
    <property type="entry name" value="C-type_lectin-like/link_sf"/>
</dbReference>
<evidence type="ECO:0000256" key="1">
    <source>
        <dbReference type="ARBA" id="ARBA00023157"/>
    </source>
</evidence>
<proteinExistence type="predicted"/>
<dbReference type="Pfam" id="PF00041">
    <property type="entry name" value="fn3"/>
    <property type="match status" value="1"/>
</dbReference>
<dbReference type="InterPro" id="IPR016187">
    <property type="entry name" value="CTDL_fold"/>
</dbReference>
<dbReference type="Proteomes" id="UP000265120">
    <property type="component" value="Chromosome 1"/>
</dbReference>
<feature type="signal peptide" evidence="2">
    <location>
        <begin position="1"/>
        <end position="24"/>
    </location>
</feature>
<feature type="chain" id="PRO_5018136773" evidence="2">
    <location>
        <begin position="25"/>
        <end position="394"/>
    </location>
</feature>
<sequence>MVKPMDYRLVMFVLTGLVISGAHTRDYHFVSIPLNWTEAQIFCRDIYTDLVTIENTEEITAVLDTTSDYTGQAWIGLSDDLENGWRWSLSNSIFYSQDERQFKNWDYGYPLGGPNRCVELFGDVIAQGKWGDAGCDSKRPFVCYSDLNDTSFVKIEQPLNWTDAQKYCRKNYVDLASVRSNAENAIIANLTSGDSVWIGLFWDKVWSDGSTSLFRHWAEGESNSSVEECVTTAFSDVGLWSGENCSLSFPFVCYTADLPNAENFMLTQKNTTSITLQWDRVSSADAFVLQYDDMEINITASYGEGPMTYTVSFLTAGTDYEFTLFSEFQGYRSSGVNINAATDKIPVHVVRLNMMVTSLVQLSQTDLDHHLEKLVGLHGLSPKVLSIKVKSDSP</sequence>
<dbReference type="InterPro" id="IPR018378">
    <property type="entry name" value="C-type_lectin_CS"/>
</dbReference>
<keyword evidence="1" id="KW-1015">Disulfide bond</keyword>
<dbReference type="GeneTree" id="ENSGT01100000263473"/>
<keyword evidence="5" id="KW-1185">Reference proteome</keyword>
<dbReference type="RefSeq" id="XP_008315448.1">
    <property type="nucleotide sequence ID" value="XM_008317226.3"/>
</dbReference>
<dbReference type="SUPFAM" id="SSF56436">
    <property type="entry name" value="C-type lectin-like"/>
    <property type="match status" value="2"/>
</dbReference>
<dbReference type="InterPro" id="IPR013783">
    <property type="entry name" value="Ig-like_fold"/>
</dbReference>
<dbReference type="Pfam" id="PF00059">
    <property type="entry name" value="Lectin_C"/>
    <property type="match status" value="2"/>
</dbReference>
<keyword evidence="2" id="KW-0732">Signal</keyword>
<dbReference type="Gene3D" id="2.60.40.10">
    <property type="entry name" value="Immunoglobulins"/>
    <property type="match status" value="1"/>
</dbReference>
<dbReference type="SMART" id="SM00060">
    <property type="entry name" value="FN3"/>
    <property type="match status" value="1"/>
</dbReference>
<dbReference type="GeneID" id="103383867"/>
<name>A0A3P8WG67_CYNSE</name>
<dbReference type="Ensembl" id="ENSCSET00000026061.1">
    <property type="protein sequence ID" value="ENSCSEP00000025724.1"/>
    <property type="gene ID" value="ENSCSEG00000016426.1"/>
</dbReference>
<protein>
    <submittedName>
        <fullName evidence="4">C-type mannose receptor 2</fullName>
    </submittedName>
</protein>
<dbReference type="Gene3D" id="3.10.100.10">
    <property type="entry name" value="Mannose-Binding Protein A, subunit A"/>
    <property type="match status" value="2"/>
</dbReference>
<evidence type="ECO:0000313" key="4">
    <source>
        <dbReference type="Ensembl" id="ENSCSEP00000025724.1"/>
    </source>
</evidence>
<reference evidence="4 5" key="1">
    <citation type="journal article" date="2014" name="Nat. Genet.">
        <title>Whole-genome sequence of a flatfish provides insights into ZW sex chromosome evolution and adaptation to a benthic lifestyle.</title>
        <authorList>
            <person name="Chen S."/>
            <person name="Zhang G."/>
            <person name="Shao C."/>
            <person name="Huang Q."/>
            <person name="Liu G."/>
            <person name="Zhang P."/>
            <person name="Song W."/>
            <person name="An N."/>
            <person name="Chalopin D."/>
            <person name="Volff J.N."/>
            <person name="Hong Y."/>
            <person name="Li Q."/>
            <person name="Sha Z."/>
            <person name="Zhou H."/>
            <person name="Xie M."/>
            <person name="Yu Q."/>
            <person name="Liu Y."/>
            <person name="Xiang H."/>
            <person name="Wang N."/>
            <person name="Wu K."/>
            <person name="Yang C."/>
            <person name="Zhou Q."/>
            <person name="Liao X."/>
            <person name="Yang L."/>
            <person name="Hu Q."/>
            <person name="Zhang J."/>
            <person name="Meng L."/>
            <person name="Jin L."/>
            <person name="Tian Y."/>
            <person name="Lian J."/>
            <person name="Yang J."/>
            <person name="Miao G."/>
            <person name="Liu S."/>
            <person name="Liang Z."/>
            <person name="Yan F."/>
            <person name="Li Y."/>
            <person name="Sun B."/>
            <person name="Zhang H."/>
            <person name="Zhang J."/>
            <person name="Zhu Y."/>
            <person name="Du M."/>
            <person name="Zhao Y."/>
            <person name="Schartl M."/>
            <person name="Tang Q."/>
            <person name="Wang J."/>
        </authorList>
    </citation>
    <scope>NUCLEOTIDE SEQUENCE</scope>
</reference>
<evidence type="ECO:0000259" key="3">
    <source>
        <dbReference type="PROSITE" id="PS50041"/>
    </source>
</evidence>
<dbReference type="RefSeq" id="XP_024910772.1">
    <property type="nucleotide sequence ID" value="XM_025055004.1"/>
</dbReference>
<dbReference type="OrthoDB" id="7357196at2759"/>
<dbReference type="PROSITE" id="PS00615">
    <property type="entry name" value="C_TYPE_LECTIN_1"/>
    <property type="match status" value="1"/>
</dbReference>
<dbReference type="PANTHER" id="PTHR45784">
    <property type="entry name" value="C-TYPE LECTIN DOMAIN FAMILY 20 MEMBER A-RELATED"/>
    <property type="match status" value="1"/>
</dbReference>
<reference evidence="4" key="3">
    <citation type="submission" date="2025-09" db="UniProtKB">
        <authorList>
            <consortium name="Ensembl"/>
        </authorList>
    </citation>
    <scope>IDENTIFICATION</scope>
</reference>
<dbReference type="SUPFAM" id="SSF49265">
    <property type="entry name" value="Fibronectin type III"/>
    <property type="match status" value="1"/>
</dbReference>
<dbReference type="InterPro" id="IPR001304">
    <property type="entry name" value="C-type_lectin-like"/>
</dbReference>
<dbReference type="RefSeq" id="XP_008315441.1">
    <property type="nucleotide sequence ID" value="XM_008317219.3"/>
</dbReference>
<dbReference type="SMART" id="SM00034">
    <property type="entry name" value="CLECT"/>
    <property type="match status" value="2"/>
</dbReference>
<dbReference type="InterPro" id="IPR003961">
    <property type="entry name" value="FN3_dom"/>
</dbReference>
<dbReference type="CDD" id="cd00063">
    <property type="entry name" value="FN3"/>
    <property type="match status" value="1"/>
</dbReference>
<dbReference type="AlphaFoldDB" id="A0A3P8WG67"/>
<evidence type="ECO:0000313" key="5">
    <source>
        <dbReference type="Proteomes" id="UP000265120"/>
    </source>
</evidence>
<evidence type="ECO:0000256" key="2">
    <source>
        <dbReference type="SAM" id="SignalP"/>
    </source>
</evidence>
<dbReference type="PROSITE" id="PS50041">
    <property type="entry name" value="C_TYPE_LECTIN_2"/>
    <property type="match status" value="2"/>
</dbReference>